<dbReference type="OrthoDB" id="9810250at2"/>
<evidence type="ECO:0000313" key="8">
    <source>
        <dbReference type="Proteomes" id="UP000095658"/>
    </source>
</evidence>
<dbReference type="PANTHER" id="PTHR43479:SF11">
    <property type="entry name" value="ACREF_ENVCD OPERON REPRESSOR-RELATED"/>
    <property type="match status" value="1"/>
</dbReference>
<dbReference type="InterPro" id="IPR009057">
    <property type="entry name" value="Homeodomain-like_sf"/>
</dbReference>
<dbReference type="InterPro" id="IPR001647">
    <property type="entry name" value="HTH_TetR"/>
</dbReference>
<dbReference type="InterPro" id="IPR036271">
    <property type="entry name" value="Tet_transcr_reg_TetR-rel_C_sf"/>
</dbReference>
<dbReference type="PROSITE" id="PS01081">
    <property type="entry name" value="HTH_TETR_1"/>
    <property type="match status" value="1"/>
</dbReference>
<dbReference type="Gene3D" id="1.10.357.10">
    <property type="entry name" value="Tetracycline Repressor, domain 2"/>
    <property type="match status" value="1"/>
</dbReference>
<dbReference type="InterPro" id="IPR023772">
    <property type="entry name" value="DNA-bd_HTH_TetR-type_CS"/>
</dbReference>
<comment type="caution">
    <text evidence="7">The sequence shown here is derived from an EMBL/GenBank/DDBJ whole genome shotgun (WGS) entry which is preliminary data.</text>
</comment>
<gene>
    <name evidence="7" type="ORF">BA724_00975</name>
</gene>
<sequence length="198" mass="22703">MKKKAEERKDQVLKAAFQAVANHGFDAVTLQHIADQAGVSKGVVHYYFQNKETILSQLLESITAKIYEAEHRAITEKQTAIEKLNAYVHSVFLSPEKNKKFYRVYMDFLAQASRNPLYREINYHFYENCWGIGCEIITLGKKEGTFSANLDVEKSAKMMRAMIDGCLIQWLMCGQDDLHDFYKQSCLESISTLLTSPE</sequence>
<keyword evidence="8" id="KW-1185">Reference proteome</keyword>
<dbReference type="GO" id="GO:0003677">
    <property type="term" value="F:DNA binding"/>
    <property type="evidence" value="ECO:0007669"/>
    <property type="project" value="UniProtKB-UniRule"/>
</dbReference>
<keyword evidence="4" id="KW-0804">Transcription</keyword>
<proteinExistence type="predicted"/>
<reference evidence="7 8" key="1">
    <citation type="submission" date="2016-06" db="EMBL/GenBank/DDBJ databases">
        <title>Domibacillus iocasae genome sequencing.</title>
        <authorList>
            <person name="Verma A."/>
            <person name="Pal Y."/>
            <person name="Ojha A.K."/>
            <person name="Krishnamurthi S."/>
        </authorList>
    </citation>
    <scope>NUCLEOTIDE SEQUENCE [LARGE SCALE GENOMIC DNA]</scope>
    <source>
        <strain evidence="7 8">DSM 29979</strain>
    </source>
</reference>
<dbReference type="Pfam" id="PF00440">
    <property type="entry name" value="TetR_N"/>
    <property type="match status" value="1"/>
</dbReference>
<dbReference type="SUPFAM" id="SSF48498">
    <property type="entry name" value="Tetracyclin repressor-like, C-terminal domain"/>
    <property type="match status" value="1"/>
</dbReference>
<evidence type="ECO:0000259" key="6">
    <source>
        <dbReference type="PROSITE" id="PS50977"/>
    </source>
</evidence>
<dbReference type="InterPro" id="IPR039538">
    <property type="entry name" value="BetI_C"/>
</dbReference>
<dbReference type="Proteomes" id="UP000095658">
    <property type="component" value="Unassembled WGS sequence"/>
</dbReference>
<name>A0A1E7DUA8_9BACI</name>
<organism evidence="7 8">
    <name type="scientific">Domibacillus iocasae</name>
    <dbReference type="NCBI Taxonomy" id="1714016"/>
    <lineage>
        <taxon>Bacteria</taxon>
        <taxon>Bacillati</taxon>
        <taxon>Bacillota</taxon>
        <taxon>Bacilli</taxon>
        <taxon>Bacillales</taxon>
        <taxon>Bacillaceae</taxon>
        <taxon>Domibacillus</taxon>
    </lineage>
</organism>
<keyword evidence="2" id="KW-0805">Transcription regulation</keyword>
<feature type="domain" description="HTH tetR-type" evidence="6">
    <location>
        <begin position="6"/>
        <end position="66"/>
    </location>
</feature>
<dbReference type="RefSeq" id="WP_069936825.1">
    <property type="nucleotide sequence ID" value="NZ_MAMP01000001.1"/>
</dbReference>
<keyword evidence="1" id="KW-0678">Repressor</keyword>
<evidence type="ECO:0000256" key="5">
    <source>
        <dbReference type="PROSITE-ProRule" id="PRU00335"/>
    </source>
</evidence>
<dbReference type="Pfam" id="PF13977">
    <property type="entry name" value="TetR_C_6"/>
    <property type="match status" value="1"/>
</dbReference>
<evidence type="ECO:0000313" key="7">
    <source>
        <dbReference type="EMBL" id="OES46662.1"/>
    </source>
</evidence>
<protein>
    <submittedName>
        <fullName evidence="7">Transcriptional regulator</fullName>
    </submittedName>
</protein>
<feature type="DNA-binding region" description="H-T-H motif" evidence="5">
    <location>
        <begin position="29"/>
        <end position="48"/>
    </location>
</feature>
<dbReference type="InterPro" id="IPR050624">
    <property type="entry name" value="HTH-type_Tx_Regulator"/>
</dbReference>
<dbReference type="EMBL" id="MAMP01000001">
    <property type="protein sequence ID" value="OES46662.1"/>
    <property type="molecule type" value="Genomic_DNA"/>
</dbReference>
<dbReference type="PRINTS" id="PR00455">
    <property type="entry name" value="HTHTETR"/>
</dbReference>
<dbReference type="SUPFAM" id="SSF46689">
    <property type="entry name" value="Homeodomain-like"/>
    <property type="match status" value="1"/>
</dbReference>
<dbReference type="Gene3D" id="1.10.10.60">
    <property type="entry name" value="Homeodomain-like"/>
    <property type="match status" value="1"/>
</dbReference>
<dbReference type="AlphaFoldDB" id="A0A1E7DUA8"/>
<keyword evidence="3 5" id="KW-0238">DNA-binding</keyword>
<dbReference type="PROSITE" id="PS50977">
    <property type="entry name" value="HTH_TETR_2"/>
    <property type="match status" value="1"/>
</dbReference>
<evidence type="ECO:0000256" key="2">
    <source>
        <dbReference type="ARBA" id="ARBA00023015"/>
    </source>
</evidence>
<dbReference type="PANTHER" id="PTHR43479">
    <property type="entry name" value="ACREF/ENVCD OPERON REPRESSOR-RELATED"/>
    <property type="match status" value="1"/>
</dbReference>
<accession>A0A1E7DUA8</accession>
<evidence type="ECO:0000256" key="4">
    <source>
        <dbReference type="ARBA" id="ARBA00023163"/>
    </source>
</evidence>
<evidence type="ECO:0000256" key="1">
    <source>
        <dbReference type="ARBA" id="ARBA00022491"/>
    </source>
</evidence>
<dbReference type="STRING" id="1714016.BA724_00975"/>
<evidence type="ECO:0000256" key="3">
    <source>
        <dbReference type="ARBA" id="ARBA00023125"/>
    </source>
</evidence>